<keyword evidence="7" id="KW-0560">Oxidoreductase</keyword>
<evidence type="ECO:0000313" key="9">
    <source>
        <dbReference type="EMBL" id="KAK3675014.1"/>
    </source>
</evidence>
<name>A0AAE1C234_9PEZI</name>
<dbReference type="InterPro" id="IPR017972">
    <property type="entry name" value="Cyt_P450_CS"/>
</dbReference>
<dbReference type="GO" id="GO:0016705">
    <property type="term" value="F:oxidoreductase activity, acting on paired donors, with incorporation or reduction of molecular oxygen"/>
    <property type="evidence" value="ECO:0007669"/>
    <property type="project" value="InterPro"/>
</dbReference>
<keyword evidence="8" id="KW-0812">Transmembrane</keyword>
<evidence type="ECO:0000256" key="4">
    <source>
        <dbReference type="ARBA" id="ARBA00022723"/>
    </source>
</evidence>
<sequence>MAVGLFSTILPHSISGVLLLAVSIAVLYQSSIYAYNYFFHPLRHFPGPKLAAISCLPRISKALPGRVYYWITDLHLKYGDVVRVSPNELSFASADAWKDVYGHKRSGQQYFVKDPAFYKFGDAVGDIINADDDSHARQRRIFANAFSDRALKMQEPLFLTYVNQLVAKLHEKFSQHPKEKINMVNMYNFTTFDVMGDLTFGEPLGLLQDSSYHPWVSAMFAGVRFGTYLHAICCYPALETLLLKLVPQSLRDKQKLHSEFSHARVDRRLEKQDARPDIWGLVLEKQGEHGGMSRKEMYANSNIFMIAGTETTATLVSGLTYYLLTNPDKMVKLTHEIRSTFASEDEITIEKLQSLKYLSACLEEGLRMFPPVPNGLPRVVPPGGATVDGHEVPEGITCYVTNLATYRNPNNFRDAFSFIPERWLPEYKEFASDKKHALQPFSIGPRVCLGRKLVFSRI</sequence>
<dbReference type="CDD" id="cd11058">
    <property type="entry name" value="CYP60B-like"/>
    <property type="match status" value="1"/>
</dbReference>
<evidence type="ECO:0000313" key="10">
    <source>
        <dbReference type="Proteomes" id="UP001274830"/>
    </source>
</evidence>
<dbReference type="PRINTS" id="PR00385">
    <property type="entry name" value="P450"/>
</dbReference>
<organism evidence="9 10">
    <name type="scientific">Recurvomyces mirabilis</name>
    <dbReference type="NCBI Taxonomy" id="574656"/>
    <lineage>
        <taxon>Eukaryota</taxon>
        <taxon>Fungi</taxon>
        <taxon>Dikarya</taxon>
        <taxon>Ascomycota</taxon>
        <taxon>Pezizomycotina</taxon>
        <taxon>Dothideomycetes</taxon>
        <taxon>Dothideomycetidae</taxon>
        <taxon>Mycosphaerellales</taxon>
        <taxon>Teratosphaeriaceae</taxon>
        <taxon>Recurvomyces</taxon>
    </lineage>
</organism>
<keyword evidence="8" id="KW-1133">Transmembrane helix</keyword>
<evidence type="ECO:0008006" key="11">
    <source>
        <dbReference type="Google" id="ProtNLM"/>
    </source>
</evidence>
<dbReference type="PANTHER" id="PTHR24305:SF210">
    <property type="entry name" value="CYTOCHROME P450 MONOOXYGENASE ASQL-RELATED"/>
    <property type="match status" value="1"/>
</dbReference>
<evidence type="ECO:0000256" key="2">
    <source>
        <dbReference type="ARBA" id="ARBA00010617"/>
    </source>
</evidence>
<keyword evidence="3 6" id="KW-0349">Heme</keyword>
<dbReference type="InterPro" id="IPR002401">
    <property type="entry name" value="Cyt_P450_E_grp-I"/>
</dbReference>
<dbReference type="Proteomes" id="UP001274830">
    <property type="component" value="Unassembled WGS sequence"/>
</dbReference>
<keyword evidence="8" id="KW-0472">Membrane</keyword>
<dbReference type="InterPro" id="IPR001128">
    <property type="entry name" value="Cyt_P450"/>
</dbReference>
<dbReference type="GO" id="GO:0005506">
    <property type="term" value="F:iron ion binding"/>
    <property type="evidence" value="ECO:0007669"/>
    <property type="project" value="InterPro"/>
</dbReference>
<evidence type="ECO:0000256" key="6">
    <source>
        <dbReference type="PIRSR" id="PIRSR602401-1"/>
    </source>
</evidence>
<gene>
    <name evidence="9" type="ORF">LTR78_004947</name>
</gene>
<reference evidence="9" key="1">
    <citation type="submission" date="2023-07" db="EMBL/GenBank/DDBJ databases">
        <title>Black Yeasts Isolated from many extreme environments.</title>
        <authorList>
            <person name="Coleine C."/>
            <person name="Stajich J.E."/>
            <person name="Selbmann L."/>
        </authorList>
    </citation>
    <scope>NUCLEOTIDE SEQUENCE</scope>
    <source>
        <strain evidence="9">CCFEE 5485</strain>
    </source>
</reference>
<keyword evidence="5 6" id="KW-0408">Iron</keyword>
<dbReference type="InterPro" id="IPR050121">
    <property type="entry name" value="Cytochrome_P450_monoxygenase"/>
</dbReference>
<dbReference type="PANTHER" id="PTHR24305">
    <property type="entry name" value="CYTOCHROME P450"/>
    <property type="match status" value="1"/>
</dbReference>
<comment type="caution">
    <text evidence="9">The sequence shown here is derived from an EMBL/GenBank/DDBJ whole genome shotgun (WGS) entry which is preliminary data.</text>
</comment>
<keyword evidence="7" id="KW-0503">Monooxygenase</keyword>
<dbReference type="SUPFAM" id="SSF48264">
    <property type="entry name" value="Cytochrome P450"/>
    <property type="match status" value="1"/>
</dbReference>
<feature type="transmembrane region" description="Helical" evidence="8">
    <location>
        <begin position="12"/>
        <end position="35"/>
    </location>
</feature>
<feature type="binding site" description="axial binding residue" evidence="6">
    <location>
        <position position="448"/>
    </location>
    <ligand>
        <name>heme</name>
        <dbReference type="ChEBI" id="CHEBI:30413"/>
    </ligand>
    <ligandPart>
        <name>Fe</name>
        <dbReference type="ChEBI" id="CHEBI:18248"/>
    </ligandPart>
</feature>
<dbReference type="Pfam" id="PF00067">
    <property type="entry name" value="p450"/>
    <property type="match status" value="1"/>
</dbReference>
<dbReference type="EMBL" id="JAUTXT010000016">
    <property type="protein sequence ID" value="KAK3675014.1"/>
    <property type="molecule type" value="Genomic_DNA"/>
</dbReference>
<protein>
    <recommendedName>
        <fullName evidence="11">Cytochrome P450 monooxygenase</fullName>
    </recommendedName>
</protein>
<evidence type="ECO:0000256" key="8">
    <source>
        <dbReference type="SAM" id="Phobius"/>
    </source>
</evidence>
<dbReference type="PROSITE" id="PS00086">
    <property type="entry name" value="CYTOCHROME_P450"/>
    <property type="match status" value="1"/>
</dbReference>
<proteinExistence type="inferred from homology"/>
<evidence type="ECO:0000256" key="3">
    <source>
        <dbReference type="ARBA" id="ARBA00022617"/>
    </source>
</evidence>
<dbReference type="Gene3D" id="1.10.630.10">
    <property type="entry name" value="Cytochrome P450"/>
    <property type="match status" value="1"/>
</dbReference>
<dbReference type="AlphaFoldDB" id="A0AAE1C234"/>
<dbReference type="GO" id="GO:0020037">
    <property type="term" value="F:heme binding"/>
    <property type="evidence" value="ECO:0007669"/>
    <property type="project" value="InterPro"/>
</dbReference>
<comment type="cofactor">
    <cofactor evidence="1 6">
        <name>heme</name>
        <dbReference type="ChEBI" id="CHEBI:30413"/>
    </cofactor>
</comment>
<dbReference type="GO" id="GO:0004497">
    <property type="term" value="F:monooxygenase activity"/>
    <property type="evidence" value="ECO:0007669"/>
    <property type="project" value="UniProtKB-KW"/>
</dbReference>
<keyword evidence="4 6" id="KW-0479">Metal-binding</keyword>
<keyword evidence="10" id="KW-1185">Reference proteome</keyword>
<evidence type="ECO:0000256" key="1">
    <source>
        <dbReference type="ARBA" id="ARBA00001971"/>
    </source>
</evidence>
<evidence type="ECO:0000256" key="5">
    <source>
        <dbReference type="ARBA" id="ARBA00023004"/>
    </source>
</evidence>
<evidence type="ECO:0000256" key="7">
    <source>
        <dbReference type="RuleBase" id="RU000461"/>
    </source>
</evidence>
<dbReference type="PRINTS" id="PR00463">
    <property type="entry name" value="EP450I"/>
</dbReference>
<comment type="similarity">
    <text evidence="2 7">Belongs to the cytochrome P450 family.</text>
</comment>
<dbReference type="InterPro" id="IPR036396">
    <property type="entry name" value="Cyt_P450_sf"/>
</dbReference>
<accession>A0AAE1C234</accession>